<feature type="transmembrane region" description="Helical" evidence="1">
    <location>
        <begin position="50"/>
        <end position="75"/>
    </location>
</feature>
<reference evidence="3 4" key="1">
    <citation type="submission" date="2019-08" db="EMBL/GenBank/DDBJ databases">
        <title>Whole genome of Aphis craccivora.</title>
        <authorList>
            <person name="Voronova N.V."/>
            <person name="Shulinski R.S."/>
            <person name="Bandarenka Y.V."/>
            <person name="Zhorov D.G."/>
            <person name="Warner D."/>
        </authorList>
    </citation>
    <scope>NUCLEOTIDE SEQUENCE [LARGE SCALE GENOMIC DNA]</scope>
    <source>
        <strain evidence="3">180601</strain>
        <tissue evidence="3">Whole Body</tissue>
    </source>
</reference>
<dbReference type="PANTHER" id="PTHR47526">
    <property type="entry name" value="ATP-DEPENDENT DNA HELICASE"/>
    <property type="match status" value="1"/>
</dbReference>
<dbReference type="EMBL" id="VUJU01005821">
    <property type="protein sequence ID" value="KAF0750163.1"/>
    <property type="molecule type" value="Genomic_DNA"/>
</dbReference>
<evidence type="ECO:0000313" key="4">
    <source>
        <dbReference type="Proteomes" id="UP000478052"/>
    </source>
</evidence>
<gene>
    <name evidence="3" type="ORF">FWK35_00018319</name>
</gene>
<keyword evidence="1" id="KW-0812">Transmembrane</keyword>
<proteinExistence type="predicted"/>
<dbReference type="AlphaFoldDB" id="A0A6G0Y6Z5"/>
<keyword evidence="1" id="KW-0472">Membrane</keyword>
<keyword evidence="1" id="KW-1133">Transmembrane helix</keyword>
<dbReference type="InterPro" id="IPR011335">
    <property type="entry name" value="Restrct_endonuc-II-like"/>
</dbReference>
<sequence length="898" mass="102792">MIWLNDFIVENQEQLNFLPQPSTSIDNDNELVVERHDIPSRSVIVNDDNFSIILILMIYLPFLFQILILMIIIHYPVDARTVLKTPDKPNKIQTIRSGYYYHFGIANGLKSHCNFSIINENIIKLVVGIDGLPSTKSSSSAFWPILAYARYSSFKSNVFLVGLYWGKEKPQCSNAFLKNLVDELKYLAENGMDTVYGRKYVKVETFCCDTAAKSFILNTKGHVGYYSCPRCTIEGEYLTLSNNIRSMTKEVKKRYLEKICNIDSHDPYFMLKDPSIKWSNNLDLVPDVTYPDIFNYLVLTKSEYTLQEFKAYKSLEAYNFFVSEWIPNVKWLDINNNKLVVSEISFEQFIDESFSKYAISHTFITLTPTVLFEGCWGNAQIIGTLFVLGRKVVRISETGIQIHTNYVLNDGTEIITLIPLVLVGGCWGNVSPAPPRFFACGGNVRIHNIRSMTILLSIKWSNNLDLVPDVIYPDIFNYLVLTKSAYTFQEFKAYKSLEVYNFFVSEWIFNVKWLDINNNTLVVSEVNHSQRLNDTKLIPWLILKKLGDVLAAHCTSMAGLGECCSHVGAILFFLQYSCLKKTESEKSVTDVSTYWVTPSKKNTEPKKNIFFLSKLEKINSNAGILKVVTPYNLKFKANSFPKSFNGIYKDENTLLSREELLTLGSSMNFSLTVNDCNQIKELTRLQSQSKEWYLYRSERITASRAKDVCSVKTYNSNISLIKSICYPLNNKFKNAATEWGNTNESNGRLLYIEKLQNNHINFSVTESGLVINSNIPYMGASPDGIINCDCCGKDCLEIKCPYSVSQGKDIENLDYLTDGKLKNNHPYFYQVQTQMLICGVNYVDFVIWSPSSYHIERINRNHELCNEIIIKSKWFLYEAILPELLGRFITSNADNNLV</sequence>
<dbReference type="Proteomes" id="UP000478052">
    <property type="component" value="Unassembled WGS sequence"/>
</dbReference>
<name>A0A6G0Y6Z5_APHCR</name>
<evidence type="ECO:0000256" key="1">
    <source>
        <dbReference type="SAM" id="Phobius"/>
    </source>
</evidence>
<comment type="caution">
    <text evidence="3">The sequence shown here is derived from an EMBL/GenBank/DDBJ whole genome shotgun (WGS) entry which is preliminary data.</text>
</comment>
<evidence type="ECO:0000313" key="3">
    <source>
        <dbReference type="EMBL" id="KAF0750163.1"/>
    </source>
</evidence>
<dbReference type="InterPro" id="IPR019080">
    <property type="entry name" value="YqaJ_viral_recombinase"/>
</dbReference>
<accession>A0A6G0Y6Z5</accession>
<organism evidence="3 4">
    <name type="scientific">Aphis craccivora</name>
    <name type="common">Cowpea aphid</name>
    <dbReference type="NCBI Taxonomy" id="307492"/>
    <lineage>
        <taxon>Eukaryota</taxon>
        <taxon>Metazoa</taxon>
        <taxon>Ecdysozoa</taxon>
        <taxon>Arthropoda</taxon>
        <taxon>Hexapoda</taxon>
        <taxon>Insecta</taxon>
        <taxon>Pterygota</taxon>
        <taxon>Neoptera</taxon>
        <taxon>Paraneoptera</taxon>
        <taxon>Hemiptera</taxon>
        <taxon>Sternorrhyncha</taxon>
        <taxon>Aphidomorpha</taxon>
        <taxon>Aphidoidea</taxon>
        <taxon>Aphididae</taxon>
        <taxon>Aphidini</taxon>
        <taxon>Aphis</taxon>
        <taxon>Aphis</taxon>
    </lineage>
</organism>
<dbReference type="GO" id="GO:0006281">
    <property type="term" value="P:DNA repair"/>
    <property type="evidence" value="ECO:0007669"/>
    <property type="project" value="UniProtKB-ARBA"/>
</dbReference>
<dbReference type="InterPro" id="IPR011604">
    <property type="entry name" value="PDDEXK-like_dom_sf"/>
</dbReference>
<dbReference type="Gene3D" id="3.90.320.10">
    <property type="match status" value="1"/>
</dbReference>
<evidence type="ECO:0000259" key="2">
    <source>
        <dbReference type="Pfam" id="PF09588"/>
    </source>
</evidence>
<dbReference type="CDD" id="cd22343">
    <property type="entry name" value="PDDEXK_lambda_exonuclease-like"/>
    <property type="match status" value="1"/>
</dbReference>
<dbReference type="OrthoDB" id="6618799at2759"/>
<keyword evidence="4" id="KW-1185">Reference proteome</keyword>
<dbReference type="SUPFAM" id="SSF52980">
    <property type="entry name" value="Restriction endonuclease-like"/>
    <property type="match status" value="1"/>
</dbReference>
<protein>
    <submittedName>
        <fullName evidence="3">SWIM-type domain-containing protein</fullName>
    </submittedName>
</protein>
<feature type="domain" description="YqaJ viral recombinase" evidence="2">
    <location>
        <begin position="691"/>
        <end position="840"/>
    </location>
</feature>
<dbReference type="Pfam" id="PF09588">
    <property type="entry name" value="YqaJ"/>
    <property type="match status" value="1"/>
</dbReference>